<accession>A0A0K9PNC2</accession>
<dbReference type="SUPFAM" id="SSF63825">
    <property type="entry name" value="YWTD domain"/>
    <property type="match status" value="1"/>
</dbReference>
<comment type="caution">
    <text evidence="2">The sequence shown here is derived from an EMBL/GenBank/DDBJ whole genome shotgun (WGS) entry which is preliminary data.</text>
</comment>
<keyword evidence="1" id="KW-0472">Membrane</keyword>
<name>A0A0K9PNC2_ZOSMR</name>
<protein>
    <submittedName>
        <fullName evidence="2">Uncharacterized protein</fullName>
    </submittedName>
</protein>
<sequence>MCNSDDRSCNSLGSMVGKCGRSSLPDVFFLLLLLFYVGPAQCRSSHVIRFRTSQEFSPSSLVWDGYAQHFLVGSLSHPTVSSVSDAGVFETLIHDSTLLPGASIPSISIDHLRRRLLAVVRDSSSPPCLASYDLDSRRRLFLSRLPAPSIDDDSSSESSDPSIPHVPSSVTVDLGTGAAFVTSESSCLIWKVDVKGKAWVFSDSNIHPGDGLHGVTHVGLGYLLAVQRTSGRIVKIDSDDGRARSVPVGKDMRFVGSNGVALGSDGTAVVLGGRSSGGGKGWFLKSEDGWIRAGVYDEFVVGDGIEGIEVKGVTIRDRRISCVLYRNGNGNDWVVEEVISKRETSDGDWVYLLVTAGVALTFFFIWRFQMRSLISGMNKKMV</sequence>
<proteinExistence type="predicted"/>
<evidence type="ECO:0000313" key="3">
    <source>
        <dbReference type="Proteomes" id="UP000036987"/>
    </source>
</evidence>
<dbReference type="EMBL" id="LFYR01000727">
    <property type="protein sequence ID" value="KMZ70568.1"/>
    <property type="molecule type" value="Genomic_DNA"/>
</dbReference>
<dbReference type="InterPro" id="IPR053224">
    <property type="entry name" value="Sensory_adhesion_molecule"/>
</dbReference>
<keyword evidence="3" id="KW-1185">Reference proteome</keyword>
<evidence type="ECO:0000313" key="2">
    <source>
        <dbReference type="EMBL" id="KMZ70568.1"/>
    </source>
</evidence>
<gene>
    <name evidence="2" type="ORF">ZOSMA_199G00050</name>
</gene>
<keyword evidence="1" id="KW-0812">Transmembrane</keyword>
<dbReference type="PANTHER" id="PTHR31460">
    <property type="match status" value="1"/>
</dbReference>
<dbReference type="OrthoDB" id="1885092at2759"/>
<keyword evidence="1" id="KW-1133">Transmembrane helix</keyword>
<evidence type="ECO:0000256" key="1">
    <source>
        <dbReference type="SAM" id="Phobius"/>
    </source>
</evidence>
<dbReference type="OMA" id="QHFLVGS"/>
<reference evidence="3" key="1">
    <citation type="journal article" date="2016" name="Nature">
        <title>The genome of the seagrass Zostera marina reveals angiosperm adaptation to the sea.</title>
        <authorList>
            <person name="Olsen J.L."/>
            <person name="Rouze P."/>
            <person name="Verhelst B."/>
            <person name="Lin Y.-C."/>
            <person name="Bayer T."/>
            <person name="Collen J."/>
            <person name="Dattolo E."/>
            <person name="De Paoli E."/>
            <person name="Dittami S."/>
            <person name="Maumus F."/>
            <person name="Michel G."/>
            <person name="Kersting A."/>
            <person name="Lauritano C."/>
            <person name="Lohaus R."/>
            <person name="Toepel M."/>
            <person name="Tonon T."/>
            <person name="Vanneste K."/>
            <person name="Amirebrahimi M."/>
            <person name="Brakel J."/>
            <person name="Bostroem C."/>
            <person name="Chovatia M."/>
            <person name="Grimwood J."/>
            <person name="Jenkins J.W."/>
            <person name="Jueterbock A."/>
            <person name="Mraz A."/>
            <person name="Stam W.T."/>
            <person name="Tice H."/>
            <person name="Bornberg-Bauer E."/>
            <person name="Green P.J."/>
            <person name="Pearson G.A."/>
            <person name="Procaccini G."/>
            <person name="Duarte C.M."/>
            <person name="Schmutz J."/>
            <person name="Reusch T.B.H."/>
            <person name="Van de Peer Y."/>
        </authorList>
    </citation>
    <scope>NUCLEOTIDE SEQUENCE [LARGE SCALE GENOMIC DNA]</scope>
    <source>
        <strain evidence="3">cv. Finnish</strain>
    </source>
</reference>
<dbReference type="PANTHER" id="PTHR31460:SF3">
    <property type="entry name" value="MESOCENTIN"/>
    <property type="match status" value="1"/>
</dbReference>
<dbReference type="AlphaFoldDB" id="A0A0K9PNC2"/>
<feature type="transmembrane region" description="Helical" evidence="1">
    <location>
        <begin position="349"/>
        <end position="368"/>
    </location>
</feature>
<dbReference type="Proteomes" id="UP000036987">
    <property type="component" value="Unassembled WGS sequence"/>
</dbReference>
<organism evidence="2 3">
    <name type="scientific">Zostera marina</name>
    <name type="common">Eelgrass</name>
    <dbReference type="NCBI Taxonomy" id="29655"/>
    <lineage>
        <taxon>Eukaryota</taxon>
        <taxon>Viridiplantae</taxon>
        <taxon>Streptophyta</taxon>
        <taxon>Embryophyta</taxon>
        <taxon>Tracheophyta</taxon>
        <taxon>Spermatophyta</taxon>
        <taxon>Magnoliopsida</taxon>
        <taxon>Liliopsida</taxon>
        <taxon>Zosteraceae</taxon>
        <taxon>Zostera</taxon>
    </lineage>
</organism>